<protein>
    <submittedName>
        <fullName evidence="1">Uncharacterized protein</fullName>
    </submittedName>
</protein>
<dbReference type="EMBL" id="CM023483">
    <property type="protein sequence ID" value="KAH6937366.1"/>
    <property type="molecule type" value="Genomic_DNA"/>
</dbReference>
<accession>A0ACB7SQX3</accession>
<organism evidence="1 2">
    <name type="scientific">Hyalomma asiaticum</name>
    <name type="common">Tick</name>
    <dbReference type="NCBI Taxonomy" id="266040"/>
    <lineage>
        <taxon>Eukaryota</taxon>
        <taxon>Metazoa</taxon>
        <taxon>Ecdysozoa</taxon>
        <taxon>Arthropoda</taxon>
        <taxon>Chelicerata</taxon>
        <taxon>Arachnida</taxon>
        <taxon>Acari</taxon>
        <taxon>Parasitiformes</taxon>
        <taxon>Ixodida</taxon>
        <taxon>Ixodoidea</taxon>
        <taxon>Ixodidae</taxon>
        <taxon>Hyalomminae</taxon>
        <taxon>Hyalomma</taxon>
    </lineage>
</organism>
<dbReference type="Proteomes" id="UP000821845">
    <property type="component" value="Chromosome 3"/>
</dbReference>
<gene>
    <name evidence="1" type="ORF">HPB50_027262</name>
</gene>
<keyword evidence="2" id="KW-1185">Reference proteome</keyword>
<comment type="caution">
    <text evidence="1">The sequence shown here is derived from an EMBL/GenBank/DDBJ whole genome shotgun (WGS) entry which is preliminary data.</text>
</comment>
<name>A0ACB7SQX3_HYAAI</name>
<reference evidence="1" key="1">
    <citation type="submission" date="2020-05" db="EMBL/GenBank/DDBJ databases">
        <title>Large-scale comparative analyses of tick genomes elucidate their genetic diversity and vector capacities.</title>
        <authorList>
            <person name="Jia N."/>
            <person name="Wang J."/>
            <person name="Shi W."/>
            <person name="Du L."/>
            <person name="Sun Y."/>
            <person name="Zhan W."/>
            <person name="Jiang J."/>
            <person name="Wang Q."/>
            <person name="Zhang B."/>
            <person name="Ji P."/>
            <person name="Sakyi L.B."/>
            <person name="Cui X."/>
            <person name="Yuan T."/>
            <person name="Jiang B."/>
            <person name="Yang W."/>
            <person name="Lam T.T.-Y."/>
            <person name="Chang Q."/>
            <person name="Ding S."/>
            <person name="Wang X."/>
            <person name="Zhu J."/>
            <person name="Ruan X."/>
            <person name="Zhao L."/>
            <person name="Wei J."/>
            <person name="Que T."/>
            <person name="Du C."/>
            <person name="Cheng J."/>
            <person name="Dai P."/>
            <person name="Han X."/>
            <person name="Huang E."/>
            <person name="Gao Y."/>
            <person name="Liu J."/>
            <person name="Shao H."/>
            <person name="Ye R."/>
            <person name="Li L."/>
            <person name="Wei W."/>
            <person name="Wang X."/>
            <person name="Wang C."/>
            <person name="Yang T."/>
            <person name="Huo Q."/>
            <person name="Li W."/>
            <person name="Guo W."/>
            <person name="Chen H."/>
            <person name="Zhou L."/>
            <person name="Ni X."/>
            <person name="Tian J."/>
            <person name="Zhou Y."/>
            <person name="Sheng Y."/>
            <person name="Liu T."/>
            <person name="Pan Y."/>
            <person name="Xia L."/>
            <person name="Li J."/>
            <person name="Zhao F."/>
            <person name="Cao W."/>
        </authorList>
    </citation>
    <scope>NUCLEOTIDE SEQUENCE</scope>
    <source>
        <strain evidence="1">Hyas-2018</strain>
    </source>
</reference>
<proteinExistence type="predicted"/>
<sequence>MLSLPAAVFLKRRSPVRQRRKCQGSIKGSEGGSIRSLKDELGFGFSGNEGIKGSSVKGSLGGTKGGAAMAKGAMSSFDSKGGIASSSLSSKGFSNFAKGGFGSSSLQQGQQSTGLKGLKGSSGLKGESLKKASKEVKIFSLKAATKGASMSRILQGQQSIQVKGTKGSSGVKGVSGSQFGMKGFAKGGAFDDLAQNQIKSRLGGTKGSNDLKGSLKRRFPERESFGGSQSGQMSAGTKGFKGVSGTSILEQETNQKSRGLLSDGAFGLGQTSNKKGSLKGEAIGLNRRASRFGSASSEMQKTQQSSVERFGHRAQQSRFSSFGSSGILRSVHFQGPSGHLKHYSQQSFSSHRWGSRHGGFGSSKQSFSSQRRNAGETGSMFGSQQQQQRSSKGAVFRQARQGQPAANSTTNESKREKCWVIPIRQQSAGN</sequence>
<evidence type="ECO:0000313" key="2">
    <source>
        <dbReference type="Proteomes" id="UP000821845"/>
    </source>
</evidence>
<evidence type="ECO:0000313" key="1">
    <source>
        <dbReference type="EMBL" id="KAH6937366.1"/>
    </source>
</evidence>